<gene>
    <name evidence="1" type="ORF">SAMN05192532_105254</name>
</gene>
<evidence type="ECO:0008006" key="3">
    <source>
        <dbReference type="Google" id="ProtNLM"/>
    </source>
</evidence>
<dbReference type="RefSeq" id="WP_091662416.1">
    <property type="nucleotide sequence ID" value="NZ_FONT01000005.1"/>
</dbReference>
<dbReference type="EMBL" id="FONT01000005">
    <property type="protein sequence ID" value="SFE90215.1"/>
    <property type="molecule type" value="Genomic_DNA"/>
</dbReference>
<evidence type="ECO:0000313" key="1">
    <source>
        <dbReference type="EMBL" id="SFE90215.1"/>
    </source>
</evidence>
<keyword evidence="2" id="KW-1185">Reference proteome</keyword>
<protein>
    <recommendedName>
        <fullName evidence="3">DUF3231 family protein</fullName>
    </recommendedName>
</protein>
<dbReference type="InterPro" id="IPR012347">
    <property type="entry name" value="Ferritin-like"/>
</dbReference>
<dbReference type="OrthoDB" id="1934429at2"/>
<dbReference type="STRING" id="930128.SAMN05192532_105254"/>
<sequence length="183" mass="19831">MAGNALNALTKFLHSLYDDDPKPPLHVGEVMVCWTYLNALEEAVALEHVGLNTTVDKELINILNNTIDAANSQAEKLRSFLQQEGVPFPSNSAEKPKSDPQSVPMGVKMTDSEIANAVSLKIAASITLCASGISQSLRGDVGLMFVEFQSEAIRDGEILKATMKKRGWIKTPPFYTPPGTNAE</sequence>
<proteinExistence type="predicted"/>
<evidence type="ECO:0000313" key="2">
    <source>
        <dbReference type="Proteomes" id="UP000199516"/>
    </source>
</evidence>
<dbReference type="AlphaFoldDB" id="A0A1I2EBI0"/>
<dbReference type="Gene3D" id="1.20.1260.10">
    <property type="match status" value="1"/>
</dbReference>
<dbReference type="Proteomes" id="UP000199516">
    <property type="component" value="Unassembled WGS sequence"/>
</dbReference>
<dbReference type="InterPro" id="IPR021617">
    <property type="entry name" value="DUF3231"/>
</dbReference>
<reference evidence="1 2" key="1">
    <citation type="submission" date="2016-10" db="EMBL/GenBank/DDBJ databases">
        <authorList>
            <person name="de Groot N.N."/>
        </authorList>
    </citation>
    <scope>NUCLEOTIDE SEQUENCE [LARGE SCALE GENOMIC DNA]</scope>
    <source>
        <strain evidence="1 2">DSM 23995</strain>
    </source>
</reference>
<organism evidence="1 2">
    <name type="scientific">Alteribacillus iranensis</name>
    <dbReference type="NCBI Taxonomy" id="930128"/>
    <lineage>
        <taxon>Bacteria</taxon>
        <taxon>Bacillati</taxon>
        <taxon>Bacillota</taxon>
        <taxon>Bacilli</taxon>
        <taxon>Bacillales</taxon>
        <taxon>Bacillaceae</taxon>
        <taxon>Alteribacillus</taxon>
    </lineage>
</organism>
<accession>A0A1I2EBI0</accession>
<dbReference type="Pfam" id="PF11553">
    <property type="entry name" value="DUF3231"/>
    <property type="match status" value="1"/>
</dbReference>
<name>A0A1I2EBI0_9BACI</name>